<keyword evidence="1" id="KW-1133">Transmembrane helix</keyword>
<comment type="caution">
    <text evidence="2">The sequence shown here is derived from an EMBL/GenBank/DDBJ whole genome shotgun (WGS) entry which is preliminary data.</text>
</comment>
<sequence>MRTILWLEMRHRLQSPHIWLVFLGVIALTLLLFPSPYAGYAVVDIQGARGVYNSAWMGASLALVGSAFMFLMGYYLVTGTVEHDRHQGLLPLMLSSRLSINGYLLVKFFSHLLLLNGLGITMVLVAMLQQLVMAEQAGLRIADYLLPYLVLFEPILVLVASIAILFEVIPKLANQYGNLGYFFLWAMLSVANMGGLSAHSAITTQMAAAIATPADVPRQISIGFSALKQQQLTFEWGGAVYDSNVWLPVTLQLLLAVCIMLLAMYLANNGYHLLYHARDAETPRKRSAGHQNQLAYRWFFLLTRRLNCAFLLRAELELLFAGLSSSLLLILLSLSLAALILPLAAVQTVLLPLLALLPMLTLSRFSIRDVFYGTRELIESNCSKLTLVRTRWLAAVLFLLICSCGLLLRFIFERDLLAVLHLLAFILLLPSMSMLLAGGFHWRKGFELLYLLLWVVGPINKTGELDFIGVTQEHLALGNTWLVATCCTVLLLLVKGEGFTRLPWRSAGTTGKAKA</sequence>
<proteinExistence type="predicted"/>
<protein>
    <submittedName>
        <fullName evidence="2">Uncharacterized protein</fullName>
    </submittedName>
</protein>
<evidence type="ECO:0000313" key="2">
    <source>
        <dbReference type="EMBL" id="NMH65246.1"/>
    </source>
</evidence>
<feature type="transmembrane region" description="Helical" evidence="1">
    <location>
        <begin position="348"/>
        <end position="367"/>
    </location>
</feature>
<dbReference type="EMBL" id="JAAXYH010000005">
    <property type="protein sequence ID" value="NMH65246.1"/>
    <property type="molecule type" value="Genomic_DNA"/>
</dbReference>
<accession>A0A972FT47</accession>
<keyword evidence="1" id="KW-0472">Membrane</keyword>
<evidence type="ECO:0000256" key="1">
    <source>
        <dbReference type="SAM" id="Phobius"/>
    </source>
</evidence>
<keyword evidence="3" id="KW-1185">Reference proteome</keyword>
<dbReference type="Proteomes" id="UP000737113">
    <property type="component" value="Unassembled WGS sequence"/>
</dbReference>
<feature type="transmembrane region" description="Helical" evidence="1">
    <location>
        <begin position="318"/>
        <end position="341"/>
    </location>
</feature>
<evidence type="ECO:0000313" key="3">
    <source>
        <dbReference type="Proteomes" id="UP000737113"/>
    </source>
</evidence>
<dbReference type="AlphaFoldDB" id="A0A972FT47"/>
<keyword evidence="1" id="KW-0812">Transmembrane</keyword>
<feature type="transmembrane region" description="Helical" evidence="1">
    <location>
        <begin position="55"/>
        <end position="77"/>
    </location>
</feature>
<feature type="transmembrane region" description="Helical" evidence="1">
    <location>
        <begin position="245"/>
        <end position="267"/>
    </location>
</feature>
<organism evidence="2 3">
    <name type="scientific">Shewanella salipaludis</name>
    <dbReference type="NCBI Taxonomy" id="2723052"/>
    <lineage>
        <taxon>Bacteria</taxon>
        <taxon>Pseudomonadati</taxon>
        <taxon>Pseudomonadota</taxon>
        <taxon>Gammaproteobacteria</taxon>
        <taxon>Alteromonadales</taxon>
        <taxon>Shewanellaceae</taxon>
        <taxon>Shewanella</taxon>
    </lineage>
</organism>
<feature type="transmembrane region" description="Helical" evidence="1">
    <location>
        <begin position="20"/>
        <end position="43"/>
    </location>
</feature>
<feature type="transmembrane region" description="Helical" evidence="1">
    <location>
        <begin position="145"/>
        <end position="169"/>
    </location>
</feature>
<feature type="transmembrane region" description="Helical" evidence="1">
    <location>
        <begin position="419"/>
        <end position="442"/>
    </location>
</feature>
<name>A0A972FT47_9GAMM</name>
<feature type="transmembrane region" description="Helical" evidence="1">
    <location>
        <begin position="113"/>
        <end position="133"/>
    </location>
</feature>
<dbReference type="RefSeq" id="WP_169563954.1">
    <property type="nucleotide sequence ID" value="NZ_JAAXYH010000005.1"/>
</dbReference>
<feature type="transmembrane region" description="Helical" evidence="1">
    <location>
        <begin position="392"/>
        <end position="412"/>
    </location>
</feature>
<reference evidence="2" key="1">
    <citation type="submission" date="2020-04" db="EMBL/GenBank/DDBJ databases">
        <title>Description of Shewanella salipaludis sp. nov., isolated from a salt marsh.</title>
        <authorList>
            <person name="Park S."/>
            <person name="Yoon J.-H."/>
        </authorList>
    </citation>
    <scope>NUCLEOTIDE SEQUENCE</scope>
    <source>
        <strain evidence="2">SHSM-M6</strain>
    </source>
</reference>
<feature type="transmembrane region" description="Helical" evidence="1">
    <location>
        <begin position="181"/>
        <end position="202"/>
    </location>
</feature>
<gene>
    <name evidence="2" type="ORF">HC757_08685</name>
</gene>